<name>A0A834FRD7_ORYME</name>
<organism evidence="1 2">
    <name type="scientific">Oryzias melastigma</name>
    <name type="common">Marine medaka</name>
    <dbReference type="NCBI Taxonomy" id="30732"/>
    <lineage>
        <taxon>Eukaryota</taxon>
        <taxon>Metazoa</taxon>
        <taxon>Chordata</taxon>
        <taxon>Craniata</taxon>
        <taxon>Vertebrata</taxon>
        <taxon>Euteleostomi</taxon>
        <taxon>Actinopterygii</taxon>
        <taxon>Neopterygii</taxon>
        <taxon>Teleostei</taxon>
        <taxon>Neoteleostei</taxon>
        <taxon>Acanthomorphata</taxon>
        <taxon>Ovalentaria</taxon>
        <taxon>Atherinomorphae</taxon>
        <taxon>Beloniformes</taxon>
        <taxon>Adrianichthyidae</taxon>
        <taxon>Oryziinae</taxon>
        <taxon>Oryzias</taxon>
    </lineage>
</organism>
<protein>
    <submittedName>
        <fullName evidence="1">Uncharacterized protein</fullName>
    </submittedName>
</protein>
<comment type="caution">
    <text evidence="1">The sequence shown here is derived from an EMBL/GenBank/DDBJ whole genome shotgun (WGS) entry which is preliminary data.</text>
</comment>
<accession>A0A834FRD7</accession>
<dbReference type="Proteomes" id="UP000646548">
    <property type="component" value="Unassembled WGS sequence"/>
</dbReference>
<evidence type="ECO:0000313" key="2">
    <source>
        <dbReference type="Proteomes" id="UP000646548"/>
    </source>
</evidence>
<evidence type="ECO:0000313" key="1">
    <source>
        <dbReference type="EMBL" id="KAF6738467.1"/>
    </source>
</evidence>
<sequence>MRRREQLHLIFIRTEEQLRPLSVPPPLLPFCSPSRLLSEVSLIRPQKIPTLLQGFVALQDEAEEPFTPFVHAAADELLPASDPPGSAEDAEGFYFGSRCFMSMISVHQSSSF</sequence>
<proteinExistence type="predicted"/>
<dbReference type="AlphaFoldDB" id="A0A834FRD7"/>
<dbReference type="EMBL" id="WKFB01000027">
    <property type="protein sequence ID" value="KAF6738467.1"/>
    <property type="molecule type" value="Genomic_DNA"/>
</dbReference>
<reference evidence="1" key="1">
    <citation type="journal article" name="BMC Genomics">
        <title>Long-read sequencing and de novo genome assembly of marine medaka (Oryzias melastigma).</title>
        <authorList>
            <person name="Liang P."/>
            <person name="Saqib H.S.A."/>
            <person name="Ni X."/>
            <person name="Shen Y."/>
        </authorList>
    </citation>
    <scope>NUCLEOTIDE SEQUENCE</scope>
    <source>
        <strain evidence="1">Bigg-433</strain>
    </source>
</reference>
<gene>
    <name evidence="1" type="ORF">FQA47_015491</name>
</gene>